<dbReference type="AlphaFoldDB" id="A0A6G0VSC5"/>
<reference evidence="1 2" key="1">
    <citation type="submission" date="2019-08" db="EMBL/GenBank/DDBJ databases">
        <title>Whole genome of Aphis craccivora.</title>
        <authorList>
            <person name="Voronova N.V."/>
            <person name="Shulinski R.S."/>
            <person name="Bandarenka Y.V."/>
            <person name="Zhorov D.G."/>
            <person name="Warner D."/>
        </authorList>
    </citation>
    <scope>NUCLEOTIDE SEQUENCE [LARGE SCALE GENOMIC DNA]</scope>
    <source>
        <strain evidence="1">180601</strain>
        <tissue evidence="1">Whole Body</tissue>
    </source>
</reference>
<name>A0A6G0VSC5_APHCR</name>
<gene>
    <name evidence="1" type="ORF">FWK35_00039333</name>
</gene>
<accession>A0A6G0VSC5</accession>
<keyword evidence="2" id="KW-1185">Reference proteome</keyword>
<evidence type="ECO:0000313" key="1">
    <source>
        <dbReference type="EMBL" id="KAF0706749.1"/>
    </source>
</evidence>
<comment type="caution">
    <text evidence="1">The sequence shown here is derived from an EMBL/GenBank/DDBJ whole genome shotgun (WGS) entry which is preliminary data.</text>
</comment>
<sequence length="29" mass="3411">MADLSDCDYDHPSQTIHYILKACPIREFK</sequence>
<dbReference type="Proteomes" id="UP000478052">
    <property type="component" value="Unassembled WGS sequence"/>
</dbReference>
<organism evidence="1 2">
    <name type="scientific">Aphis craccivora</name>
    <name type="common">Cowpea aphid</name>
    <dbReference type="NCBI Taxonomy" id="307492"/>
    <lineage>
        <taxon>Eukaryota</taxon>
        <taxon>Metazoa</taxon>
        <taxon>Ecdysozoa</taxon>
        <taxon>Arthropoda</taxon>
        <taxon>Hexapoda</taxon>
        <taxon>Insecta</taxon>
        <taxon>Pterygota</taxon>
        <taxon>Neoptera</taxon>
        <taxon>Paraneoptera</taxon>
        <taxon>Hemiptera</taxon>
        <taxon>Sternorrhyncha</taxon>
        <taxon>Aphidomorpha</taxon>
        <taxon>Aphidoidea</taxon>
        <taxon>Aphididae</taxon>
        <taxon>Aphidini</taxon>
        <taxon>Aphis</taxon>
        <taxon>Aphis</taxon>
    </lineage>
</organism>
<evidence type="ECO:0000313" key="2">
    <source>
        <dbReference type="Proteomes" id="UP000478052"/>
    </source>
</evidence>
<feature type="non-terminal residue" evidence="1">
    <location>
        <position position="29"/>
    </location>
</feature>
<dbReference type="EMBL" id="VUJU01012798">
    <property type="protein sequence ID" value="KAF0706749.1"/>
    <property type="molecule type" value="Genomic_DNA"/>
</dbReference>
<proteinExistence type="predicted"/>
<protein>
    <submittedName>
        <fullName evidence="1">Uncharacterized protein</fullName>
    </submittedName>
</protein>